<dbReference type="InterPro" id="IPR032466">
    <property type="entry name" value="Metal_Hydrolase"/>
</dbReference>
<comment type="caution">
    <text evidence="2">The sequence shown here is derived from an EMBL/GenBank/DDBJ whole genome shotgun (WGS) entry which is preliminary data.</text>
</comment>
<name>A0ABT9IN61_9MICC</name>
<dbReference type="SUPFAM" id="SSF51556">
    <property type="entry name" value="Metallo-dependent hydrolases"/>
    <property type="match status" value="1"/>
</dbReference>
<dbReference type="Pfam" id="PF07969">
    <property type="entry name" value="Amidohydro_3"/>
    <property type="match status" value="1"/>
</dbReference>
<keyword evidence="3" id="KW-1185">Reference proteome</keyword>
<proteinExistence type="predicted"/>
<dbReference type="CDD" id="cd01300">
    <property type="entry name" value="YtcJ_like"/>
    <property type="match status" value="1"/>
</dbReference>
<dbReference type="InterPro" id="IPR013108">
    <property type="entry name" value="Amidohydro_3"/>
</dbReference>
<dbReference type="Gene3D" id="3.10.310.70">
    <property type="match status" value="1"/>
</dbReference>
<keyword evidence="2" id="KW-0378">Hydrolase</keyword>
<dbReference type="InterPro" id="IPR011059">
    <property type="entry name" value="Metal-dep_hydrolase_composite"/>
</dbReference>
<dbReference type="PANTHER" id="PTHR22642:SF20">
    <property type="entry name" value="AMIDOHYDROLASE 3 DOMAIN-CONTAINING PROTEIN"/>
    <property type="match status" value="1"/>
</dbReference>
<dbReference type="EMBL" id="JAVALS010000003">
    <property type="protein sequence ID" value="MDP5227025.1"/>
    <property type="molecule type" value="Genomic_DNA"/>
</dbReference>
<reference evidence="2 3" key="1">
    <citation type="submission" date="2023-08" db="EMBL/GenBank/DDBJ databases">
        <title>Arthrobacter horti sp. nov., isolated from forest soil.</title>
        <authorList>
            <person name="Park M."/>
        </authorList>
    </citation>
    <scope>NUCLEOTIDE SEQUENCE [LARGE SCALE GENOMIC DNA]</scope>
    <source>
        <strain evidence="2 3">YJM1</strain>
    </source>
</reference>
<accession>A0ABT9IN61</accession>
<protein>
    <submittedName>
        <fullName evidence="2">Amidohydrolase</fullName>
        <ecNumber evidence="2">3.5.-.-</ecNumber>
    </submittedName>
</protein>
<gene>
    <name evidence="2" type="ORF">Q9R02_07675</name>
</gene>
<dbReference type="Proteomes" id="UP001232725">
    <property type="component" value="Unassembled WGS sequence"/>
</dbReference>
<organism evidence="2 3">
    <name type="scientific">Arthrobacter horti</name>
    <dbReference type="NCBI Taxonomy" id="3068273"/>
    <lineage>
        <taxon>Bacteria</taxon>
        <taxon>Bacillati</taxon>
        <taxon>Actinomycetota</taxon>
        <taxon>Actinomycetes</taxon>
        <taxon>Micrococcales</taxon>
        <taxon>Micrococcaceae</taxon>
        <taxon>Arthrobacter</taxon>
    </lineage>
</organism>
<dbReference type="PANTHER" id="PTHR22642">
    <property type="entry name" value="IMIDAZOLONEPROPIONASE"/>
    <property type="match status" value="1"/>
</dbReference>
<dbReference type="RefSeq" id="WP_305996064.1">
    <property type="nucleotide sequence ID" value="NZ_JAVALS010000003.1"/>
</dbReference>
<evidence type="ECO:0000259" key="1">
    <source>
        <dbReference type="Pfam" id="PF07969"/>
    </source>
</evidence>
<dbReference type="Gene3D" id="2.30.40.10">
    <property type="entry name" value="Urease, subunit C, domain 1"/>
    <property type="match status" value="1"/>
</dbReference>
<evidence type="ECO:0000313" key="3">
    <source>
        <dbReference type="Proteomes" id="UP001232725"/>
    </source>
</evidence>
<dbReference type="Gene3D" id="3.20.20.140">
    <property type="entry name" value="Metal-dependent hydrolases"/>
    <property type="match status" value="1"/>
</dbReference>
<evidence type="ECO:0000313" key="2">
    <source>
        <dbReference type="EMBL" id="MDP5227025.1"/>
    </source>
</evidence>
<dbReference type="InterPro" id="IPR033932">
    <property type="entry name" value="YtcJ-like"/>
</dbReference>
<sequence>MSSELYWNARFFTADKRRWAEALLVRDGRIVYTGSLATARRLAAGAAAAGAQAATEIDLDGGTVLPGFVDGHAHVVGTGEAATQVDLWGANDVAEIQRRIGEWAAAHPEATVIRAHGWNHGAIPGGMPHRAQLDAVVADRPVYAQTYDFHSIWLNTAALAEVGIDEHTVSPPGGSVHKDPDGQPTGYVDETAMHRLVWPKLDDAVTDADRDAALAAALASYREIGVTASTEMALDEGDLAAMLRADAAGTLTARIAAHWRVQPTGNLEDNLAQVNRAAELAAGHSSEWLRVTGVKVMIDGTVDGCTAALGAPYADGSSAAPIWSLDELAPVVAAADAAGLQVAMHAIGDEAVRIAIGAVEHAVAANGPAERRHRIEHLEVVEAADIERLAALGITASMQPVHSDPAIQENWRRQLGDERVDRGFPWPEMTDAGAPLVFGTDSPTSPQAPLPNMFIAATRRSALEPGLEPNLPHYALPLADAVEHATRDAAWACRAEHAYGRLAAGLHADFIVLDRDVFTGPVDELLQTRVVRTVVGGRTVHEAAADRVTA</sequence>
<dbReference type="EC" id="3.5.-.-" evidence="2"/>
<dbReference type="SUPFAM" id="SSF51338">
    <property type="entry name" value="Composite domain of metallo-dependent hydrolases"/>
    <property type="match status" value="1"/>
</dbReference>
<feature type="domain" description="Amidohydrolase 3" evidence="1">
    <location>
        <begin position="56"/>
        <end position="541"/>
    </location>
</feature>
<dbReference type="GO" id="GO:0016787">
    <property type="term" value="F:hydrolase activity"/>
    <property type="evidence" value="ECO:0007669"/>
    <property type="project" value="UniProtKB-KW"/>
</dbReference>